<gene>
    <name evidence="3" type="ORF">PIB30_057046</name>
</gene>
<feature type="compositionally biased region" description="Polar residues" evidence="2">
    <location>
        <begin position="140"/>
        <end position="154"/>
    </location>
</feature>
<comment type="caution">
    <text evidence="3">The sequence shown here is derived from an EMBL/GenBank/DDBJ whole genome shotgun (WGS) entry which is preliminary data.</text>
</comment>
<proteinExistence type="predicted"/>
<keyword evidence="4" id="KW-1185">Reference proteome</keyword>
<feature type="region of interest" description="Disordered" evidence="2">
    <location>
        <begin position="134"/>
        <end position="167"/>
    </location>
</feature>
<evidence type="ECO:0000256" key="1">
    <source>
        <dbReference type="SAM" id="Coils"/>
    </source>
</evidence>
<keyword evidence="1" id="KW-0175">Coiled coil</keyword>
<feature type="coiled-coil region" evidence="1">
    <location>
        <begin position="95"/>
        <end position="129"/>
    </location>
</feature>
<evidence type="ECO:0000313" key="3">
    <source>
        <dbReference type="EMBL" id="MED6185436.1"/>
    </source>
</evidence>
<organism evidence="3 4">
    <name type="scientific">Stylosanthes scabra</name>
    <dbReference type="NCBI Taxonomy" id="79078"/>
    <lineage>
        <taxon>Eukaryota</taxon>
        <taxon>Viridiplantae</taxon>
        <taxon>Streptophyta</taxon>
        <taxon>Embryophyta</taxon>
        <taxon>Tracheophyta</taxon>
        <taxon>Spermatophyta</taxon>
        <taxon>Magnoliopsida</taxon>
        <taxon>eudicotyledons</taxon>
        <taxon>Gunneridae</taxon>
        <taxon>Pentapetalae</taxon>
        <taxon>rosids</taxon>
        <taxon>fabids</taxon>
        <taxon>Fabales</taxon>
        <taxon>Fabaceae</taxon>
        <taxon>Papilionoideae</taxon>
        <taxon>50 kb inversion clade</taxon>
        <taxon>dalbergioids sensu lato</taxon>
        <taxon>Dalbergieae</taxon>
        <taxon>Pterocarpus clade</taxon>
        <taxon>Stylosanthes</taxon>
    </lineage>
</organism>
<dbReference type="Pfam" id="PF03004">
    <property type="entry name" value="Transposase_24"/>
    <property type="match status" value="1"/>
</dbReference>
<feature type="compositionally biased region" description="Basic and acidic residues" evidence="2">
    <location>
        <begin position="23"/>
        <end position="36"/>
    </location>
</feature>
<sequence>MQKEYCKCAKQHYTHVGGSKTLARREEEEEQRHGRELSRGELWTMVHKRSDGSYIHDDARVVGEHSGRVRGVGSGPCLTQLFGQTSQSSSHGVQIHEYQKEIVKLKAEAAEEKKKMQTMENLLRFLIQRKGDDLPPEIASQMNALGNGPTTSHTSPSSEIPEPLSPP</sequence>
<evidence type="ECO:0000313" key="4">
    <source>
        <dbReference type="Proteomes" id="UP001341840"/>
    </source>
</evidence>
<feature type="compositionally biased region" description="Low complexity" evidence="2">
    <location>
        <begin position="155"/>
        <end position="167"/>
    </location>
</feature>
<reference evidence="3 4" key="1">
    <citation type="journal article" date="2023" name="Plants (Basel)">
        <title>Bridging the Gap: Combining Genomics and Transcriptomics Approaches to Understand Stylosanthes scabra, an Orphan Legume from the Brazilian Caatinga.</title>
        <authorList>
            <person name="Ferreira-Neto J.R.C."/>
            <person name="da Silva M.D."/>
            <person name="Binneck E."/>
            <person name="de Melo N.F."/>
            <person name="da Silva R.H."/>
            <person name="de Melo A.L.T.M."/>
            <person name="Pandolfi V."/>
            <person name="Bustamante F.O."/>
            <person name="Brasileiro-Vidal A.C."/>
            <person name="Benko-Iseppon A.M."/>
        </authorList>
    </citation>
    <scope>NUCLEOTIDE SEQUENCE [LARGE SCALE GENOMIC DNA]</scope>
    <source>
        <tissue evidence="3">Leaves</tissue>
    </source>
</reference>
<evidence type="ECO:0000256" key="2">
    <source>
        <dbReference type="SAM" id="MobiDB-lite"/>
    </source>
</evidence>
<name>A0ABU6WJ61_9FABA</name>
<feature type="region of interest" description="Disordered" evidence="2">
    <location>
        <begin position="17"/>
        <end position="36"/>
    </location>
</feature>
<dbReference type="Proteomes" id="UP001341840">
    <property type="component" value="Unassembled WGS sequence"/>
</dbReference>
<dbReference type="EMBL" id="JASCZI010181705">
    <property type="protein sequence ID" value="MED6185436.1"/>
    <property type="molecule type" value="Genomic_DNA"/>
</dbReference>
<protein>
    <submittedName>
        <fullName evidence="3">Uncharacterized protein</fullName>
    </submittedName>
</protein>
<dbReference type="InterPro" id="IPR004252">
    <property type="entry name" value="Probable_transposase_24"/>
</dbReference>
<accession>A0ABU6WJ61</accession>